<dbReference type="PANTHER" id="PTHR34107:SF4">
    <property type="entry name" value="SLL1222 PROTEIN"/>
    <property type="match status" value="1"/>
</dbReference>
<dbReference type="Gene3D" id="3.90.1570.10">
    <property type="entry name" value="tt1808, chain A"/>
    <property type="match status" value="1"/>
</dbReference>
<dbReference type="SUPFAM" id="SSF52980">
    <property type="entry name" value="Restriction endonuclease-like"/>
    <property type="match status" value="1"/>
</dbReference>
<dbReference type="GO" id="GO:0004519">
    <property type="term" value="F:endonuclease activity"/>
    <property type="evidence" value="ECO:0007669"/>
    <property type="project" value="UniProtKB-KW"/>
</dbReference>
<dbReference type="EMBL" id="JABBNB010000005">
    <property type="protein sequence ID" value="NMO00914.1"/>
    <property type="molecule type" value="Genomic_DNA"/>
</dbReference>
<evidence type="ECO:0000259" key="1">
    <source>
        <dbReference type="Pfam" id="PF05685"/>
    </source>
</evidence>
<dbReference type="Pfam" id="PF05685">
    <property type="entry name" value="Uma2"/>
    <property type="match status" value="1"/>
</dbReference>
<evidence type="ECO:0000313" key="3">
    <source>
        <dbReference type="Proteomes" id="UP000550729"/>
    </source>
</evidence>
<dbReference type="PANTHER" id="PTHR34107">
    <property type="entry name" value="SLL0198 PROTEIN-RELATED"/>
    <property type="match status" value="1"/>
</dbReference>
<protein>
    <submittedName>
        <fullName evidence="2">Uma2 family endonuclease</fullName>
    </submittedName>
</protein>
<keyword evidence="2" id="KW-0255">Endonuclease</keyword>
<dbReference type="InterPro" id="IPR012296">
    <property type="entry name" value="Nuclease_put_TT1808"/>
</dbReference>
<keyword evidence="2" id="KW-0378">Hydrolase</keyword>
<proteinExistence type="predicted"/>
<dbReference type="InterPro" id="IPR008538">
    <property type="entry name" value="Uma2"/>
</dbReference>
<dbReference type="RefSeq" id="WP_170193414.1">
    <property type="nucleotide sequence ID" value="NZ_JABBNB010000005.1"/>
</dbReference>
<dbReference type="CDD" id="cd06260">
    <property type="entry name" value="DUF820-like"/>
    <property type="match status" value="1"/>
</dbReference>
<name>A0A848KPE6_9ACTN</name>
<keyword evidence="3" id="KW-1185">Reference proteome</keyword>
<sequence>MTTMPTEMPGLPRGRTLVRDDLDAMPDDGHRYELLDGILIVSPAPRINHQRAIGQLFLALRAACPPELEVLFAPLDVVLAEDTVLQPDLLVAPRTAFTERDLPTAPLLAIEVLSPSTRGVDLLLKKDRLRRAECAHYWVVDPDEPSITAWTLRDGEYCTIGAAVGAQELLVDDPFVVRVVPSALLG</sequence>
<dbReference type="InterPro" id="IPR011335">
    <property type="entry name" value="Restrct_endonuc-II-like"/>
</dbReference>
<keyword evidence="2" id="KW-0540">Nuclease</keyword>
<comment type="caution">
    <text evidence="2">The sequence shown here is derived from an EMBL/GenBank/DDBJ whole genome shotgun (WGS) entry which is preliminary data.</text>
</comment>
<dbReference type="Proteomes" id="UP000550729">
    <property type="component" value="Unassembled WGS sequence"/>
</dbReference>
<reference evidence="2 3" key="1">
    <citation type="submission" date="2020-04" db="EMBL/GenBank/DDBJ databases">
        <title>Gordonia sp. nov. TBRC 11910.</title>
        <authorList>
            <person name="Suriyachadkun C."/>
        </authorList>
    </citation>
    <scope>NUCLEOTIDE SEQUENCE [LARGE SCALE GENOMIC DNA]</scope>
    <source>
        <strain evidence="2 3">TBRC 11910</strain>
    </source>
</reference>
<organism evidence="2 3">
    <name type="scientific">Gordonia asplenii</name>
    <dbReference type="NCBI Taxonomy" id="2725283"/>
    <lineage>
        <taxon>Bacteria</taxon>
        <taxon>Bacillati</taxon>
        <taxon>Actinomycetota</taxon>
        <taxon>Actinomycetes</taxon>
        <taxon>Mycobacteriales</taxon>
        <taxon>Gordoniaceae</taxon>
        <taxon>Gordonia</taxon>
    </lineage>
</organism>
<feature type="domain" description="Putative restriction endonuclease" evidence="1">
    <location>
        <begin position="20"/>
        <end position="173"/>
    </location>
</feature>
<accession>A0A848KPE6</accession>
<gene>
    <name evidence="2" type="ORF">HH308_06765</name>
</gene>
<dbReference type="AlphaFoldDB" id="A0A848KPE6"/>
<evidence type="ECO:0000313" key="2">
    <source>
        <dbReference type="EMBL" id="NMO00914.1"/>
    </source>
</evidence>